<feature type="non-terminal residue" evidence="1">
    <location>
        <position position="1"/>
    </location>
</feature>
<proteinExistence type="predicted"/>
<accession>N6TNB5</accession>
<organism evidence="1">
    <name type="scientific">Dendroctonus ponderosae</name>
    <name type="common">Mountain pine beetle</name>
    <dbReference type="NCBI Taxonomy" id="77166"/>
    <lineage>
        <taxon>Eukaryota</taxon>
        <taxon>Metazoa</taxon>
        <taxon>Ecdysozoa</taxon>
        <taxon>Arthropoda</taxon>
        <taxon>Hexapoda</taxon>
        <taxon>Insecta</taxon>
        <taxon>Pterygota</taxon>
        <taxon>Neoptera</taxon>
        <taxon>Endopterygota</taxon>
        <taxon>Coleoptera</taxon>
        <taxon>Polyphaga</taxon>
        <taxon>Cucujiformia</taxon>
        <taxon>Curculionidae</taxon>
        <taxon>Scolytinae</taxon>
        <taxon>Dendroctonus</taxon>
    </lineage>
</organism>
<sequence length="72" mass="7938">MREYIYTTDSLASCPEGGFLDTKPSRASCSTTIVTVFNNASNTSEIDYLEAVVLVEDKQPLLDGMNRQSPFV</sequence>
<dbReference type="EMBL" id="KB739998">
    <property type="protein sequence ID" value="ENN81984.1"/>
    <property type="molecule type" value="Genomic_DNA"/>
</dbReference>
<dbReference type="AlphaFoldDB" id="N6TNB5"/>
<name>N6TNB5_DENPD</name>
<gene>
    <name evidence="1" type="ORF">YQE_01695</name>
</gene>
<protein>
    <submittedName>
        <fullName evidence="1">Uncharacterized protein</fullName>
    </submittedName>
</protein>
<dbReference type="HOGENOM" id="CLU_2724815_0_0_1"/>
<reference evidence="1" key="1">
    <citation type="journal article" date="2013" name="Genome Biol.">
        <title>Draft genome of the mountain pine beetle, Dendroctonus ponderosae Hopkins, a major forest pest.</title>
        <authorList>
            <person name="Keeling C.I."/>
            <person name="Yuen M.M."/>
            <person name="Liao N.Y."/>
            <person name="Docking T.R."/>
            <person name="Chan S.K."/>
            <person name="Taylor G.A."/>
            <person name="Palmquist D.L."/>
            <person name="Jackman S.D."/>
            <person name="Nguyen A."/>
            <person name="Li M."/>
            <person name="Henderson H."/>
            <person name="Janes J.K."/>
            <person name="Zhao Y."/>
            <person name="Pandoh P."/>
            <person name="Moore R."/>
            <person name="Sperling F.A."/>
            <person name="Huber D.P."/>
            <person name="Birol I."/>
            <person name="Jones S.J."/>
            <person name="Bohlmann J."/>
        </authorList>
    </citation>
    <scope>NUCLEOTIDE SEQUENCE</scope>
</reference>
<evidence type="ECO:0000313" key="1">
    <source>
        <dbReference type="EMBL" id="ENN81984.1"/>
    </source>
</evidence>